<dbReference type="EMBL" id="BTGU01000017">
    <property type="protein sequence ID" value="GMN43674.1"/>
    <property type="molecule type" value="Genomic_DNA"/>
</dbReference>
<protein>
    <submittedName>
        <fullName evidence="2">Uncharacterized protein</fullName>
    </submittedName>
</protein>
<proteinExistence type="predicted"/>
<evidence type="ECO:0000256" key="1">
    <source>
        <dbReference type="SAM" id="SignalP"/>
    </source>
</evidence>
<comment type="caution">
    <text evidence="2">The sequence shown here is derived from an EMBL/GenBank/DDBJ whole genome shotgun (WGS) entry which is preliminary data.</text>
</comment>
<accession>A0AA88DI57</accession>
<dbReference type="AlphaFoldDB" id="A0AA88DI57"/>
<evidence type="ECO:0000313" key="2">
    <source>
        <dbReference type="EMBL" id="GMN43674.1"/>
    </source>
</evidence>
<evidence type="ECO:0000313" key="3">
    <source>
        <dbReference type="Proteomes" id="UP001187192"/>
    </source>
</evidence>
<gene>
    <name evidence="2" type="ORF">TIFTF001_012884</name>
</gene>
<keyword evidence="1" id="KW-0732">Signal</keyword>
<reference evidence="2" key="1">
    <citation type="submission" date="2023-07" db="EMBL/GenBank/DDBJ databases">
        <title>draft genome sequence of fig (Ficus carica).</title>
        <authorList>
            <person name="Takahashi T."/>
            <person name="Nishimura K."/>
        </authorList>
    </citation>
    <scope>NUCLEOTIDE SEQUENCE</scope>
</reference>
<dbReference type="Proteomes" id="UP001187192">
    <property type="component" value="Unassembled WGS sequence"/>
</dbReference>
<name>A0AA88DI57_FICCA</name>
<sequence>MLLYDTIWLFLIQPWMTILPVGIDEPAEIPSEWDWDGKLHWGMGTRRRRSLFFELEADPG</sequence>
<feature type="chain" id="PRO_5041731098" evidence="1">
    <location>
        <begin position="18"/>
        <end position="60"/>
    </location>
</feature>
<organism evidence="2 3">
    <name type="scientific">Ficus carica</name>
    <name type="common">Common fig</name>
    <dbReference type="NCBI Taxonomy" id="3494"/>
    <lineage>
        <taxon>Eukaryota</taxon>
        <taxon>Viridiplantae</taxon>
        <taxon>Streptophyta</taxon>
        <taxon>Embryophyta</taxon>
        <taxon>Tracheophyta</taxon>
        <taxon>Spermatophyta</taxon>
        <taxon>Magnoliopsida</taxon>
        <taxon>eudicotyledons</taxon>
        <taxon>Gunneridae</taxon>
        <taxon>Pentapetalae</taxon>
        <taxon>rosids</taxon>
        <taxon>fabids</taxon>
        <taxon>Rosales</taxon>
        <taxon>Moraceae</taxon>
        <taxon>Ficeae</taxon>
        <taxon>Ficus</taxon>
    </lineage>
</organism>
<feature type="signal peptide" evidence="1">
    <location>
        <begin position="1"/>
        <end position="17"/>
    </location>
</feature>
<keyword evidence="3" id="KW-1185">Reference proteome</keyword>